<feature type="region of interest" description="Disordered" evidence="1">
    <location>
        <begin position="393"/>
        <end position="658"/>
    </location>
</feature>
<evidence type="ECO:0000259" key="2">
    <source>
        <dbReference type="Pfam" id="PF00867"/>
    </source>
</evidence>
<proteinExistence type="predicted"/>
<name>A0AAN8A349_9PEZI</name>
<protein>
    <recommendedName>
        <fullName evidence="2">XPG-I domain-containing protein</fullName>
    </recommendedName>
</protein>
<dbReference type="InterPro" id="IPR036279">
    <property type="entry name" value="5-3_exonuclease_C_sf"/>
</dbReference>
<dbReference type="CDD" id="cd09870">
    <property type="entry name" value="PIN_YEN1"/>
    <property type="match status" value="1"/>
</dbReference>
<dbReference type="SUPFAM" id="SSF47807">
    <property type="entry name" value="5' to 3' exonuclease, C-terminal subdomain"/>
    <property type="match status" value="1"/>
</dbReference>
<dbReference type="InterPro" id="IPR006084">
    <property type="entry name" value="XPG/Rad2"/>
</dbReference>
<gene>
    <name evidence="3" type="ORF">LTR97_005199</name>
</gene>
<dbReference type="EMBL" id="JAVRQU010000007">
    <property type="protein sequence ID" value="KAK5700682.1"/>
    <property type="molecule type" value="Genomic_DNA"/>
</dbReference>
<dbReference type="AlphaFoldDB" id="A0AAN8A349"/>
<dbReference type="Gene3D" id="3.40.50.1010">
    <property type="entry name" value="5'-nuclease"/>
    <property type="match status" value="2"/>
</dbReference>
<accession>A0AAN8A349</accession>
<organism evidence="3 4">
    <name type="scientific">Elasticomyces elasticus</name>
    <dbReference type="NCBI Taxonomy" id="574655"/>
    <lineage>
        <taxon>Eukaryota</taxon>
        <taxon>Fungi</taxon>
        <taxon>Dikarya</taxon>
        <taxon>Ascomycota</taxon>
        <taxon>Pezizomycotina</taxon>
        <taxon>Dothideomycetes</taxon>
        <taxon>Dothideomycetidae</taxon>
        <taxon>Mycosphaerellales</taxon>
        <taxon>Teratosphaeriaceae</taxon>
        <taxon>Elasticomyces</taxon>
    </lineage>
</organism>
<comment type="caution">
    <text evidence="3">The sequence shown here is derived from an EMBL/GenBank/DDBJ whole genome shotgun (WGS) entry which is preliminary data.</text>
</comment>
<dbReference type="InterPro" id="IPR029060">
    <property type="entry name" value="PIN-like_dom_sf"/>
</dbReference>
<evidence type="ECO:0000256" key="1">
    <source>
        <dbReference type="SAM" id="MobiDB-lite"/>
    </source>
</evidence>
<dbReference type="PANTHER" id="PTHR11081:SF62">
    <property type="entry name" value="XPG-I DOMAIN-CONTAINING PROTEIN"/>
    <property type="match status" value="1"/>
</dbReference>
<evidence type="ECO:0000313" key="4">
    <source>
        <dbReference type="Proteomes" id="UP001310594"/>
    </source>
</evidence>
<dbReference type="Proteomes" id="UP001310594">
    <property type="component" value="Unassembled WGS sequence"/>
</dbReference>
<evidence type="ECO:0000313" key="3">
    <source>
        <dbReference type="EMBL" id="KAK5700682.1"/>
    </source>
</evidence>
<dbReference type="Gene3D" id="1.10.150.20">
    <property type="entry name" value="5' to 3' exonuclease, C-terminal subdomain"/>
    <property type="match status" value="1"/>
</dbReference>
<feature type="region of interest" description="Disordered" evidence="1">
    <location>
        <begin position="351"/>
        <end position="373"/>
    </location>
</feature>
<feature type="compositionally biased region" description="Basic and acidic residues" evidence="1">
    <location>
        <begin position="364"/>
        <end position="373"/>
    </location>
</feature>
<dbReference type="SUPFAM" id="SSF88723">
    <property type="entry name" value="PIN domain-like"/>
    <property type="match status" value="1"/>
</dbReference>
<feature type="compositionally biased region" description="Polar residues" evidence="1">
    <location>
        <begin position="601"/>
        <end position="623"/>
    </location>
</feature>
<feature type="compositionally biased region" description="Low complexity" evidence="1">
    <location>
        <begin position="428"/>
        <end position="441"/>
    </location>
</feature>
<dbReference type="InterPro" id="IPR006086">
    <property type="entry name" value="XPG-I_dom"/>
</dbReference>
<dbReference type="GO" id="GO:0006281">
    <property type="term" value="P:DNA repair"/>
    <property type="evidence" value="ECO:0007669"/>
    <property type="project" value="UniProtKB-ARBA"/>
</dbReference>
<dbReference type="GO" id="GO:0017108">
    <property type="term" value="F:5'-flap endonuclease activity"/>
    <property type="evidence" value="ECO:0007669"/>
    <property type="project" value="TreeGrafter"/>
</dbReference>
<reference evidence="3" key="1">
    <citation type="submission" date="2023-08" db="EMBL/GenBank/DDBJ databases">
        <title>Black Yeasts Isolated from many extreme environments.</title>
        <authorList>
            <person name="Coleine C."/>
            <person name="Stajich J.E."/>
            <person name="Selbmann L."/>
        </authorList>
    </citation>
    <scope>NUCLEOTIDE SEQUENCE</scope>
    <source>
        <strain evidence="3">CCFEE 5810</strain>
    </source>
</reference>
<feature type="domain" description="XPG-I" evidence="2">
    <location>
        <begin position="122"/>
        <end position="147"/>
    </location>
</feature>
<dbReference type="PANTHER" id="PTHR11081">
    <property type="entry name" value="FLAP ENDONUCLEASE FAMILY MEMBER"/>
    <property type="match status" value="1"/>
</dbReference>
<dbReference type="Pfam" id="PF00867">
    <property type="entry name" value="XPG_I"/>
    <property type="match status" value="1"/>
</dbReference>
<sequence>MGITGLWDTLNDAAEVVHIAEYAARHFEQHKRPLRIAVDESCWRFTNLTPKQVERIREGEPAANPVEKTILWRALNLMKLNIPLIFVSDGPRKPWKRAKRGGGLIDRELTKLLHQMLDHLKLPRHQAPSEAEAECAAMQKRGLVDAAHKIGKDRVKDHIKVFTAERLRNKLDFDADSFILFALLSGGDYCTKGLPGCGPQTARLENQLQRWREALQKLLRLHRNSANVPAGFPDFKALKNYRDPIISTPEQLDNLRGLRQGWDRPIDQRKLRILLRDRFHFGTREYLKHIAPIYLARALARAAPEQRVENLQYGVVLKRTQKRKTVDGEEAPAKAMRKVMFLAAPAVEINLSEPPPEEDWSAWDGKDGTRYDPQRPIEGEVLDCFLRHGLPEDALITAPPPTRKKRKADEEDAAEDLPAPKKARAKKAPPASSAAESAEAPIGTIPASSPKPTRKRNKAATENGTTTAPKRVRKKKRQSVPEPVVEQPPSPPRVGFRRPNIPSELVNVPSQGSVRSMSDDERYARELQAMWDAEEREEEQPNAAERRMPKPCDVVNLDYDSSDQEPQFAWPTQTHDTPDSPLFVTPLKAKSPPALHVKSPANASTRTASSGNLDATNKTTTAPAGSAKDSVPETSSQAGLNAETLERDKTESGLVPGQVIAPSALRELRAAAFLSNKSKTSMASSKTQTSFVQPQKVFHEIIDLT</sequence>